<name>A0AAN6XIP9_9PEZI</name>
<dbReference type="EMBL" id="MU863906">
    <property type="protein sequence ID" value="KAK4201513.1"/>
    <property type="molecule type" value="Genomic_DNA"/>
</dbReference>
<dbReference type="InterPro" id="IPR011990">
    <property type="entry name" value="TPR-like_helical_dom_sf"/>
</dbReference>
<accession>A0AAN6XIP9</accession>
<protein>
    <submittedName>
        <fullName evidence="2">Uncharacterized protein</fullName>
    </submittedName>
</protein>
<organism evidence="2 3">
    <name type="scientific">Triangularia verruculosa</name>
    <dbReference type="NCBI Taxonomy" id="2587418"/>
    <lineage>
        <taxon>Eukaryota</taxon>
        <taxon>Fungi</taxon>
        <taxon>Dikarya</taxon>
        <taxon>Ascomycota</taxon>
        <taxon>Pezizomycotina</taxon>
        <taxon>Sordariomycetes</taxon>
        <taxon>Sordariomycetidae</taxon>
        <taxon>Sordariales</taxon>
        <taxon>Podosporaceae</taxon>
        <taxon>Triangularia</taxon>
    </lineage>
</organism>
<dbReference type="Proteomes" id="UP001303160">
    <property type="component" value="Unassembled WGS sequence"/>
</dbReference>
<dbReference type="Gene3D" id="1.25.40.10">
    <property type="entry name" value="Tetratricopeptide repeat domain"/>
    <property type="match status" value="1"/>
</dbReference>
<evidence type="ECO:0000313" key="2">
    <source>
        <dbReference type="EMBL" id="KAK4201513.1"/>
    </source>
</evidence>
<evidence type="ECO:0000313" key="3">
    <source>
        <dbReference type="Proteomes" id="UP001303160"/>
    </source>
</evidence>
<comment type="caution">
    <text evidence="2">The sequence shown here is derived from an EMBL/GenBank/DDBJ whole genome shotgun (WGS) entry which is preliminary data.</text>
</comment>
<dbReference type="AlphaFoldDB" id="A0AAN6XIP9"/>
<feature type="region of interest" description="Disordered" evidence="1">
    <location>
        <begin position="448"/>
        <end position="472"/>
    </location>
</feature>
<reference evidence="2" key="2">
    <citation type="submission" date="2023-05" db="EMBL/GenBank/DDBJ databases">
        <authorList>
            <consortium name="Lawrence Berkeley National Laboratory"/>
            <person name="Steindorff A."/>
            <person name="Hensen N."/>
            <person name="Bonometti L."/>
            <person name="Westerberg I."/>
            <person name="Brannstrom I.O."/>
            <person name="Guillou S."/>
            <person name="Cros-Aarteil S."/>
            <person name="Calhoun S."/>
            <person name="Haridas S."/>
            <person name="Kuo A."/>
            <person name="Mondo S."/>
            <person name="Pangilinan J."/>
            <person name="Riley R."/>
            <person name="Labutti K."/>
            <person name="Andreopoulos B."/>
            <person name="Lipzen A."/>
            <person name="Chen C."/>
            <person name="Yanf M."/>
            <person name="Daum C."/>
            <person name="Ng V."/>
            <person name="Clum A."/>
            <person name="Ohm R."/>
            <person name="Martin F."/>
            <person name="Silar P."/>
            <person name="Natvig D."/>
            <person name="Lalanne C."/>
            <person name="Gautier V."/>
            <person name="Ament-Velasquez S.L."/>
            <person name="Kruys A."/>
            <person name="Hutchinson M.I."/>
            <person name="Powell A.J."/>
            <person name="Barry K."/>
            <person name="Miller A.N."/>
            <person name="Grigoriev I.V."/>
            <person name="Debuchy R."/>
            <person name="Gladieux P."/>
            <person name="Thoren M.H."/>
            <person name="Johannesson H."/>
        </authorList>
    </citation>
    <scope>NUCLEOTIDE SEQUENCE</scope>
    <source>
        <strain evidence="2">CBS 315.58</strain>
    </source>
</reference>
<reference evidence="2" key="1">
    <citation type="journal article" date="2023" name="Mol. Phylogenet. Evol.">
        <title>Genome-scale phylogeny and comparative genomics of the fungal order Sordariales.</title>
        <authorList>
            <person name="Hensen N."/>
            <person name="Bonometti L."/>
            <person name="Westerberg I."/>
            <person name="Brannstrom I.O."/>
            <person name="Guillou S."/>
            <person name="Cros-Aarteil S."/>
            <person name="Calhoun S."/>
            <person name="Haridas S."/>
            <person name="Kuo A."/>
            <person name="Mondo S."/>
            <person name="Pangilinan J."/>
            <person name="Riley R."/>
            <person name="LaButti K."/>
            <person name="Andreopoulos B."/>
            <person name="Lipzen A."/>
            <person name="Chen C."/>
            <person name="Yan M."/>
            <person name="Daum C."/>
            <person name="Ng V."/>
            <person name="Clum A."/>
            <person name="Steindorff A."/>
            <person name="Ohm R.A."/>
            <person name="Martin F."/>
            <person name="Silar P."/>
            <person name="Natvig D.O."/>
            <person name="Lalanne C."/>
            <person name="Gautier V."/>
            <person name="Ament-Velasquez S.L."/>
            <person name="Kruys A."/>
            <person name="Hutchinson M.I."/>
            <person name="Powell A.J."/>
            <person name="Barry K."/>
            <person name="Miller A.N."/>
            <person name="Grigoriev I.V."/>
            <person name="Debuchy R."/>
            <person name="Gladieux P."/>
            <person name="Hiltunen Thoren M."/>
            <person name="Johannesson H."/>
        </authorList>
    </citation>
    <scope>NUCLEOTIDE SEQUENCE</scope>
    <source>
        <strain evidence="2">CBS 315.58</strain>
    </source>
</reference>
<feature type="compositionally biased region" description="Basic and acidic residues" evidence="1">
    <location>
        <begin position="455"/>
        <end position="472"/>
    </location>
</feature>
<sequence length="663" mass="74919">MAPNRTGSWDLVASRPPRTVGGMRFSRQCYTRQPQANKTMFFFLAHGFGIWLVKDTLSEPQGTVIATRTLGLVTLDGLISTPAGEQREIAPVAATAYTSKLFGRVELPHAILARIPVASPVRLCVGCHYSGRSRNAAIREIKTVEAVAEVAQPDHQLGTYIAGRTGQHWCCQNRYLPLPTDQPEDISLVPLGDIALTFTYLGFFTRAQRVIPFLLKSLDSKLGSLRKPSQENLEGNVTDWARGERGKLELSSKRDSVTFAATIIYMLVGNYDQALKLAQEAWRDLSSRYSPTNIKALDCSRHGQNPFRHHRISDIKDPSPSFRGSSRTSKLTAIYFARLDENTEIDLICYMLEAIVSWRQKTLGSSHNLTLKSQYQLALAKSQSARPKDRKEARSLFLAVFVQRCYKLGSTHPDALTAKREFIITCASLEQWENPDKMVILADPATSITSSSNRHGSDEHTTITNDRTEEDREMTQEEWEEMELCSRGIIRDQRTKPGPAHPDTIKSLLWLFTLQCGLCKISAASKTMKTLLERLRHNRVQDQRLMSSLLTEERIAKIYLDQKQSADALDILTNIAQRCKLQEEKEIVESFSQKPVNATEFQKLTKSAEFQNLRGRCKEQIETLQQDPEELVRHAFELYKSFSDEIGTNADARVYLINSFRLA</sequence>
<gene>
    <name evidence="2" type="ORF">QBC40DRAFT_295568</name>
</gene>
<keyword evidence="3" id="KW-1185">Reference proteome</keyword>
<proteinExistence type="predicted"/>
<evidence type="ECO:0000256" key="1">
    <source>
        <dbReference type="SAM" id="MobiDB-lite"/>
    </source>
</evidence>